<dbReference type="RefSeq" id="WP_068772921.1">
    <property type="nucleotide sequence ID" value="NZ_CP109796.1"/>
</dbReference>
<feature type="chain" id="PRO_5008088692" evidence="1">
    <location>
        <begin position="20"/>
        <end position="339"/>
    </location>
</feature>
<evidence type="ECO:0000256" key="1">
    <source>
        <dbReference type="SAM" id="SignalP"/>
    </source>
</evidence>
<dbReference type="SUPFAM" id="SSF56784">
    <property type="entry name" value="HAD-like"/>
    <property type="match status" value="1"/>
</dbReference>
<protein>
    <submittedName>
        <fullName evidence="2">Haloacid dehalogenase</fullName>
    </submittedName>
</protein>
<keyword evidence="3" id="KW-1185">Reference proteome</keyword>
<dbReference type="Pfam" id="PF12710">
    <property type="entry name" value="HAD"/>
    <property type="match status" value="1"/>
</dbReference>
<evidence type="ECO:0000313" key="3">
    <source>
        <dbReference type="Proteomes" id="UP000078486"/>
    </source>
</evidence>
<keyword evidence="1" id="KW-0732">Signal</keyword>
<dbReference type="InterPro" id="IPR036412">
    <property type="entry name" value="HAD-like_sf"/>
</dbReference>
<name>A0A178IDI8_9BACT</name>
<feature type="signal peptide" evidence="1">
    <location>
        <begin position="1"/>
        <end position="19"/>
    </location>
</feature>
<proteinExistence type="predicted"/>
<comment type="caution">
    <text evidence="2">The sequence shown here is derived from an EMBL/GenBank/DDBJ whole genome shotgun (WGS) entry which is preliminary data.</text>
</comment>
<gene>
    <name evidence="2" type="ORF">AW736_24475</name>
</gene>
<organism evidence="2 3">
    <name type="scientific">Termitidicoccus mucosus</name>
    <dbReference type="NCBI Taxonomy" id="1184151"/>
    <lineage>
        <taxon>Bacteria</taxon>
        <taxon>Pseudomonadati</taxon>
        <taxon>Verrucomicrobiota</taxon>
        <taxon>Opitutia</taxon>
        <taxon>Opitutales</taxon>
        <taxon>Opitutaceae</taxon>
        <taxon>Termitidicoccus</taxon>
    </lineage>
</organism>
<dbReference type="STRING" id="1184151.AW736_24475"/>
<evidence type="ECO:0000313" key="2">
    <source>
        <dbReference type="EMBL" id="OAM87106.1"/>
    </source>
</evidence>
<dbReference type="OrthoDB" id="9799365at2"/>
<dbReference type="EMBL" id="LRRQ01000185">
    <property type="protein sequence ID" value="OAM87106.1"/>
    <property type="molecule type" value="Genomic_DNA"/>
</dbReference>
<dbReference type="InterPro" id="IPR023214">
    <property type="entry name" value="HAD_sf"/>
</dbReference>
<dbReference type="Proteomes" id="UP000078486">
    <property type="component" value="Unassembled WGS sequence"/>
</dbReference>
<reference evidence="2 3" key="1">
    <citation type="submission" date="2016-01" db="EMBL/GenBank/DDBJ databases">
        <title>High potential of lignocellulose degradation of a new Verrucomicrobia species.</title>
        <authorList>
            <person name="Wang Y."/>
            <person name="Shi Y."/>
            <person name="Qiu Z."/>
            <person name="Liu S."/>
            <person name="Yang H."/>
        </authorList>
    </citation>
    <scope>NUCLEOTIDE SEQUENCE [LARGE SCALE GENOMIC DNA]</scope>
    <source>
        <strain evidence="2 3">TSB47</strain>
    </source>
</reference>
<dbReference type="Gene3D" id="3.40.50.1000">
    <property type="entry name" value="HAD superfamily/HAD-like"/>
    <property type="match status" value="1"/>
</dbReference>
<dbReference type="AlphaFoldDB" id="A0A178IDI8"/>
<accession>A0A178IDI8</accession>
<sequence>MSLRPSILIVFTAIPLLFAAPAAKPAPCRATAPLASWNDGTAKKALVDYVAKVTTKGSPDYVPPAERIAVFDNDGTLWTEQPLYFQIAFAFHQVGVLAPRHPEWQTTEPYASILRGDIKAALDGGESIINEIVTVTHTGMTTGEFAAHVQAWLDTARHPRFNRPYTECVYQPMLEVLRYLRDHGFKTFIVSGGTADFIRVFAERVYGIPPEQVIGATFATRYEPRPGGNGGPAIVITPRLGHDNDKAGKPVGIHAQIGRPPLLAFGNSDGDYQMLEYTTGTPGRPRLGFIVRHTDADREYAYDRGSPIGALDKALDHAASKNWILIDMKTDWKTVHPEP</sequence>